<dbReference type="GO" id="GO:0006508">
    <property type="term" value="P:proteolysis"/>
    <property type="evidence" value="ECO:0007669"/>
    <property type="project" value="UniProtKB-KW"/>
</dbReference>
<reference evidence="10 11" key="1">
    <citation type="submission" date="2019-11" db="EMBL/GenBank/DDBJ databases">
        <title>Bacillus idriensis genome.</title>
        <authorList>
            <person name="Konopka E.N."/>
            <person name="Newman J.D."/>
        </authorList>
    </citation>
    <scope>NUCLEOTIDE SEQUENCE [LARGE SCALE GENOMIC DNA]</scope>
    <source>
        <strain evidence="10 11">DSM 19097</strain>
    </source>
</reference>
<keyword evidence="10" id="KW-0121">Carboxypeptidase</keyword>
<dbReference type="PANTHER" id="PTHR36175:SF1">
    <property type="entry name" value="CYANOPHYCINASE"/>
    <property type="match status" value="1"/>
</dbReference>
<evidence type="ECO:0000256" key="6">
    <source>
        <dbReference type="ARBA" id="ARBA00022670"/>
    </source>
</evidence>
<evidence type="ECO:0000256" key="5">
    <source>
        <dbReference type="ARBA" id="ARBA00015719"/>
    </source>
</evidence>
<gene>
    <name evidence="10" type="ORF">GJU41_00840</name>
</gene>
<dbReference type="PANTHER" id="PTHR36175">
    <property type="entry name" value="CYANOPHYCINASE"/>
    <property type="match status" value="1"/>
</dbReference>
<comment type="catalytic activity">
    <reaction evidence="1">
        <text>[L-4-(L-arginin-2-N-yl)aspartate](n) + H2O = [L-4-(L-arginin-2-N-yl)aspartate](n-1) + L-4-(L-arginin-2-N-yl)aspartate</text>
        <dbReference type="Rhea" id="RHEA:12845"/>
        <dbReference type="Rhea" id="RHEA-COMP:13728"/>
        <dbReference type="Rhea" id="RHEA-COMP:13734"/>
        <dbReference type="ChEBI" id="CHEBI:15377"/>
        <dbReference type="ChEBI" id="CHEBI:137986"/>
        <dbReference type="ChEBI" id="CHEBI:137991"/>
        <dbReference type="EC" id="3.4.15.6"/>
    </reaction>
</comment>
<keyword evidence="6" id="KW-0645">Protease</keyword>
<evidence type="ECO:0000256" key="3">
    <source>
        <dbReference type="ARBA" id="ARBA00006534"/>
    </source>
</evidence>
<protein>
    <recommendedName>
        <fullName evidence="5">Cyanophycinase</fullName>
        <ecNumber evidence="4">3.4.15.6</ecNumber>
    </recommendedName>
</protein>
<keyword evidence="7 10" id="KW-0378">Hydrolase</keyword>
<keyword evidence="11" id="KW-1185">Reference proteome</keyword>
<dbReference type="EC" id="3.4.15.6" evidence="4"/>
<dbReference type="EMBL" id="WKKF01000001">
    <property type="protein sequence ID" value="MRX52501.1"/>
    <property type="molecule type" value="Genomic_DNA"/>
</dbReference>
<dbReference type="InterPro" id="IPR029062">
    <property type="entry name" value="Class_I_gatase-like"/>
</dbReference>
<keyword evidence="8" id="KW-0720">Serine protease</keyword>
<dbReference type="NCBIfam" id="TIGR02069">
    <property type="entry name" value="cyanophycinase"/>
    <property type="match status" value="2"/>
</dbReference>
<sequence>MLAAACLLASSFSMPASAGSKEEIKGSLVIAGGSLGSSNQAVYESFIDRAGGKENARIGIIPAASGKLKSSNEFKADLVKYGVRAENVDILPISNHDFSDTDFDESKWKNNVSEKEIINQIEDLSAVWFVGGDQLKITDTLFDEKGKNTKALDAIWDIYRDGAVLGGTSAGAAIMSDVMITGGDSLGGLKGEFTEVDKAPANKEYAPVYIEKGLGFFQYGIVDQHFDERARLGRLAAAAVKYEKQKEKFHSYGIDEDTALIVDNKAKTAEIAGRGGVTVVDAGKAKPASKKLHPVNNVSISFLSPGDKIDLKTKAISVNPDKDETKGYEYYSFKPLEATGILTSYGRLKPYLSYSLIDNSSTKSVKSYLYDSKGKGFALTFSKTDETNGYWGYQDGQKDDYSITNVKMDVTPVSIKFKKDDKAFKNYKPSNFEIPEETDRGDIKGNLVIAGGALGSTNEAVYKAFIDLAEGKTDAKFGIVPAASGSLNSSKAFKKDLVKYGVKEENIQILPISTTNYKETPENDAAEWEKNKNSEEAAASIKELDAIWFVGGDQTKITKALFNSDQSESKALTAIWDIYKNGAVLGGTSAGAAIMSDVMLAGGGSLDTLAKGFTDTYDGMQQQEGGSGYLERGLGFFQYGIIDQHFDNKARLGRLIATAYEKGENNQLSYGIDEDTAMVVNNAEKKIEVVGRAGVTVVDLSKVKTNPKTQSEYKNILLSTIAAGDSVDLQTKQFDISEHKVSTVGYEYGDYKASPHSGVLTAHGTLSKFLSYNLIDNSGEKEVKSYAFDQGKGVELTFRKTKETDGFWGYKDGGKDDYSVVNAVLDITPVSVKVK</sequence>
<evidence type="ECO:0000313" key="11">
    <source>
        <dbReference type="Proteomes" id="UP000441585"/>
    </source>
</evidence>
<dbReference type="AlphaFoldDB" id="A0A6I2M7U1"/>
<evidence type="ECO:0000256" key="4">
    <source>
        <dbReference type="ARBA" id="ARBA00013115"/>
    </source>
</evidence>
<keyword evidence="9" id="KW-0732">Signal</keyword>
<dbReference type="GO" id="GO:0004180">
    <property type="term" value="F:carboxypeptidase activity"/>
    <property type="evidence" value="ECO:0007669"/>
    <property type="project" value="UniProtKB-KW"/>
</dbReference>
<evidence type="ECO:0000256" key="1">
    <source>
        <dbReference type="ARBA" id="ARBA00001092"/>
    </source>
</evidence>
<dbReference type="Gene3D" id="3.40.50.880">
    <property type="match status" value="2"/>
</dbReference>
<comment type="similarity">
    <text evidence="3">Belongs to the peptidase S51 family.</text>
</comment>
<organism evidence="10 11">
    <name type="scientific">Metabacillus idriensis</name>
    <dbReference type="NCBI Taxonomy" id="324768"/>
    <lineage>
        <taxon>Bacteria</taxon>
        <taxon>Bacillati</taxon>
        <taxon>Bacillota</taxon>
        <taxon>Bacilli</taxon>
        <taxon>Bacillales</taxon>
        <taxon>Bacillaceae</taxon>
        <taxon>Metabacillus</taxon>
    </lineage>
</organism>
<comment type="caution">
    <text evidence="10">The sequence shown here is derived from an EMBL/GenBank/DDBJ whole genome shotgun (WGS) entry which is preliminary data.</text>
</comment>
<dbReference type="InterPro" id="IPR011811">
    <property type="entry name" value="Peptidase_S51_cyanophycinase"/>
</dbReference>
<evidence type="ECO:0000256" key="8">
    <source>
        <dbReference type="ARBA" id="ARBA00022825"/>
    </source>
</evidence>
<evidence type="ECO:0000256" key="2">
    <source>
        <dbReference type="ARBA" id="ARBA00002039"/>
    </source>
</evidence>
<dbReference type="SUPFAM" id="SSF52317">
    <property type="entry name" value="Class I glutamine amidotransferase-like"/>
    <property type="match status" value="2"/>
</dbReference>
<dbReference type="Proteomes" id="UP000441585">
    <property type="component" value="Unassembled WGS sequence"/>
</dbReference>
<dbReference type="CDD" id="cd03145">
    <property type="entry name" value="GAT1_cyanophycinase"/>
    <property type="match status" value="2"/>
</dbReference>
<dbReference type="GO" id="GO:0008241">
    <property type="term" value="F:peptidyl-dipeptidase activity"/>
    <property type="evidence" value="ECO:0007669"/>
    <property type="project" value="UniProtKB-EC"/>
</dbReference>
<accession>A0A6I2M7U1</accession>
<dbReference type="GO" id="GO:0008236">
    <property type="term" value="F:serine-type peptidase activity"/>
    <property type="evidence" value="ECO:0007669"/>
    <property type="project" value="UniProtKB-KW"/>
</dbReference>
<proteinExistence type="inferred from homology"/>
<comment type="function">
    <text evidence="2">Exopeptidase that catalyzes the hydrolytic cleavage of multi-L-arginyl-poly-L-aspartic acid (cyanophycin; a water-insoluble reserve polymer) into aspartate-arginine dipeptides.</text>
</comment>
<evidence type="ECO:0000256" key="9">
    <source>
        <dbReference type="SAM" id="SignalP"/>
    </source>
</evidence>
<dbReference type="Pfam" id="PF03575">
    <property type="entry name" value="Peptidase_S51"/>
    <property type="match status" value="2"/>
</dbReference>
<evidence type="ECO:0000256" key="7">
    <source>
        <dbReference type="ARBA" id="ARBA00022801"/>
    </source>
</evidence>
<dbReference type="InterPro" id="IPR005320">
    <property type="entry name" value="Peptidase_S51"/>
</dbReference>
<feature type="signal peptide" evidence="9">
    <location>
        <begin position="1"/>
        <end position="18"/>
    </location>
</feature>
<name>A0A6I2M7U1_9BACI</name>
<feature type="chain" id="PRO_5026350316" description="Cyanophycinase" evidence="9">
    <location>
        <begin position="19"/>
        <end position="835"/>
    </location>
</feature>
<evidence type="ECO:0000313" key="10">
    <source>
        <dbReference type="EMBL" id="MRX52501.1"/>
    </source>
</evidence>